<comment type="catalytic activity">
    <reaction evidence="6">
        <text>L-threonyl-[protein] + ATP = 3-O-(5'-adenylyl)-L-threonyl-[protein] + diphosphate</text>
        <dbReference type="Rhea" id="RHEA:54292"/>
        <dbReference type="Rhea" id="RHEA-COMP:11060"/>
        <dbReference type="Rhea" id="RHEA-COMP:13847"/>
        <dbReference type="ChEBI" id="CHEBI:30013"/>
        <dbReference type="ChEBI" id="CHEBI:30616"/>
        <dbReference type="ChEBI" id="CHEBI:33019"/>
        <dbReference type="ChEBI" id="CHEBI:138113"/>
        <dbReference type="EC" id="2.7.7.108"/>
    </reaction>
</comment>
<dbReference type="Proteomes" id="UP000008555">
    <property type="component" value="Chromosome"/>
</dbReference>
<reference evidence="9 10" key="1">
    <citation type="journal article" date="2009" name="Infect. Immun.">
        <title>Comparative genomics reveal extensive transposon-mediated genomic plasticity and diversity among potential effector proteins within the genus Coxiella.</title>
        <authorList>
            <person name="Beare P.A."/>
            <person name="Unsworth N."/>
            <person name="Andoh M."/>
            <person name="Voth D.E."/>
            <person name="Omsland A."/>
            <person name="Gilk S.D."/>
            <person name="Williams K.P."/>
            <person name="Sobral B.W."/>
            <person name="Kupko J.J.III."/>
            <person name="Porcella S.F."/>
            <person name="Samuel J.E."/>
            <person name="Heinzen R.A."/>
        </authorList>
    </citation>
    <scope>NUCLEOTIDE SEQUENCE [LARGE SCALE GENOMIC DNA]</scope>
    <source>
        <strain evidence="9 10">Dugway 5J108-111</strain>
    </source>
</reference>
<dbReference type="InterPro" id="IPR003812">
    <property type="entry name" value="Fido"/>
</dbReference>
<keyword evidence="1" id="KW-0808">Transferase</keyword>
<evidence type="ECO:0000256" key="4">
    <source>
        <dbReference type="ARBA" id="ARBA00022840"/>
    </source>
</evidence>
<name>A9KEH6_COXBN</name>
<comment type="catalytic activity">
    <reaction evidence="7">
        <text>L-tyrosyl-[protein] + ATP = O-(5'-adenylyl)-L-tyrosyl-[protein] + diphosphate</text>
        <dbReference type="Rhea" id="RHEA:54288"/>
        <dbReference type="Rhea" id="RHEA-COMP:10136"/>
        <dbReference type="Rhea" id="RHEA-COMP:13846"/>
        <dbReference type="ChEBI" id="CHEBI:30616"/>
        <dbReference type="ChEBI" id="CHEBI:33019"/>
        <dbReference type="ChEBI" id="CHEBI:46858"/>
        <dbReference type="ChEBI" id="CHEBI:83624"/>
        <dbReference type="EC" id="2.7.7.108"/>
    </reaction>
</comment>
<keyword evidence="3" id="KW-0547">Nucleotide-binding</keyword>
<dbReference type="InterPro" id="IPR036597">
    <property type="entry name" value="Fido-like_dom_sf"/>
</dbReference>
<dbReference type="SUPFAM" id="SSF140931">
    <property type="entry name" value="Fic-like"/>
    <property type="match status" value="1"/>
</dbReference>
<gene>
    <name evidence="9" type="ordered locus">CBUD_1657</name>
</gene>
<evidence type="ECO:0000256" key="5">
    <source>
        <dbReference type="ARBA" id="ARBA00034531"/>
    </source>
</evidence>
<organism evidence="9 10">
    <name type="scientific">Coxiella burnetii (strain Dugway 5J108-111)</name>
    <dbReference type="NCBI Taxonomy" id="434922"/>
    <lineage>
        <taxon>Bacteria</taxon>
        <taxon>Pseudomonadati</taxon>
        <taxon>Pseudomonadota</taxon>
        <taxon>Gammaproteobacteria</taxon>
        <taxon>Legionellales</taxon>
        <taxon>Coxiellaceae</taxon>
        <taxon>Coxiella</taxon>
    </lineage>
</organism>
<evidence type="ECO:0000259" key="8">
    <source>
        <dbReference type="PROSITE" id="PS51459"/>
    </source>
</evidence>
<evidence type="ECO:0000313" key="10">
    <source>
        <dbReference type="Proteomes" id="UP000008555"/>
    </source>
</evidence>
<dbReference type="PANTHER" id="PTHR39560">
    <property type="entry name" value="PROTEIN ADENYLYLTRANSFERASE FIC-RELATED"/>
    <property type="match status" value="1"/>
</dbReference>
<evidence type="ECO:0000313" key="9">
    <source>
        <dbReference type="EMBL" id="ABS76733.1"/>
    </source>
</evidence>
<evidence type="ECO:0000256" key="2">
    <source>
        <dbReference type="ARBA" id="ARBA00022695"/>
    </source>
</evidence>
<evidence type="ECO:0000256" key="7">
    <source>
        <dbReference type="ARBA" id="ARBA00048696"/>
    </source>
</evidence>
<dbReference type="EMBL" id="CP000733">
    <property type="protein sequence ID" value="ABS76733.1"/>
    <property type="molecule type" value="Genomic_DNA"/>
</dbReference>
<evidence type="ECO:0000256" key="1">
    <source>
        <dbReference type="ARBA" id="ARBA00022679"/>
    </source>
</evidence>
<accession>A9KEH6</accession>
<dbReference type="GO" id="GO:0070733">
    <property type="term" value="F:AMPylase activity"/>
    <property type="evidence" value="ECO:0007669"/>
    <property type="project" value="UniProtKB-EC"/>
</dbReference>
<dbReference type="Gene3D" id="1.10.3290.10">
    <property type="entry name" value="Fido-like domain"/>
    <property type="match status" value="1"/>
</dbReference>
<proteinExistence type="predicted"/>
<feature type="domain" description="Fido" evidence="8">
    <location>
        <begin position="72"/>
        <end position="214"/>
    </location>
</feature>
<protein>
    <recommendedName>
        <fullName evidence="5">protein adenylyltransferase</fullName>
        <ecNumber evidence="5">2.7.7.108</ecNumber>
    </recommendedName>
</protein>
<keyword evidence="2" id="KW-0548">Nucleotidyltransferase</keyword>
<dbReference type="PROSITE" id="PS51459">
    <property type="entry name" value="FIDO"/>
    <property type="match status" value="1"/>
</dbReference>
<evidence type="ECO:0000256" key="6">
    <source>
        <dbReference type="ARBA" id="ARBA00047939"/>
    </source>
</evidence>
<dbReference type="AlphaFoldDB" id="A9KEH6"/>
<dbReference type="GO" id="GO:0005524">
    <property type="term" value="F:ATP binding"/>
    <property type="evidence" value="ECO:0007669"/>
    <property type="project" value="UniProtKB-KW"/>
</dbReference>
<dbReference type="GO" id="GO:0051302">
    <property type="term" value="P:regulation of cell division"/>
    <property type="evidence" value="ECO:0007669"/>
    <property type="project" value="TreeGrafter"/>
</dbReference>
<dbReference type="Pfam" id="PF02661">
    <property type="entry name" value="Fic"/>
    <property type="match status" value="1"/>
</dbReference>
<keyword evidence="4" id="KW-0067">ATP-binding</keyword>
<dbReference type="PANTHER" id="PTHR39560:SF1">
    <property type="entry name" value="PROTEIN ADENYLYLTRANSFERASE FIC-RELATED"/>
    <property type="match status" value="1"/>
</dbReference>
<dbReference type="KEGG" id="cbd:CBUD_1657"/>
<sequence>MTGFFREINVKNKGRYSTKGTDEGEFEPGSNGLVLRNLQKIKALVELETYETKSLSVVSDALIDKYDADHCFSGKDICDMHKAWLGDLYGWAGKYRQVNMSKAGFTFAAAHLIPKLMNQFEEKELRQYTPCAFKSHDEIISALAVVHTELVLIHPFREGNGRLSRLLSTLMALQAGLPILNFSGIKNEWQEQYFAAVRAGLDHNYDPMKTIFLKVLSQSQ</sequence>
<evidence type="ECO:0000256" key="3">
    <source>
        <dbReference type="ARBA" id="ARBA00022741"/>
    </source>
</evidence>
<dbReference type="HOGENOM" id="CLU_080158_0_2_6"/>
<dbReference type="EC" id="2.7.7.108" evidence="5"/>